<dbReference type="EMBL" id="RCMK01000771">
    <property type="protein sequence ID" value="KAG2912927.1"/>
    <property type="molecule type" value="Genomic_DNA"/>
</dbReference>
<dbReference type="Proteomes" id="UP000760860">
    <property type="component" value="Unassembled WGS sequence"/>
</dbReference>
<dbReference type="PANTHER" id="PTHR37984:SF5">
    <property type="entry name" value="PROTEIN NYNRIN-LIKE"/>
    <property type="match status" value="1"/>
</dbReference>
<organism evidence="7 8">
    <name type="scientific">Phytophthora cactorum</name>
    <dbReference type="NCBI Taxonomy" id="29920"/>
    <lineage>
        <taxon>Eukaryota</taxon>
        <taxon>Sar</taxon>
        <taxon>Stramenopiles</taxon>
        <taxon>Oomycota</taxon>
        <taxon>Peronosporomycetes</taxon>
        <taxon>Peronosporales</taxon>
        <taxon>Peronosporaceae</taxon>
        <taxon>Phytophthora</taxon>
    </lineage>
</organism>
<protein>
    <recommendedName>
        <fullName evidence="1">Integrase catalytic domain-containing protein</fullName>
    </recommendedName>
</protein>
<evidence type="ECO:0000259" key="1">
    <source>
        <dbReference type="PROSITE" id="PS50994"/>
    </source>
</evidence>
<dbReference type="AlphaFoldDB" id="A0A329T4E3"/>
<dbReference type="InterPro" id="IPR050951">
    <property type="entry name" value="Retrovirus_Pol_polyprotein"/>
</dbReference>
<dbReference type="InterPro" id="IPR001584">
    <property type="entry name" value="Integrase_cat-core"/>
</dbReference>
<evidence type="ECO:0000313" key="8">
    <source>
        <dbReference type="Proteomes" id="UP000251314"/>
    </source>
</evidence>
<gene>
    <name evidence="7" type="ORF">PC110_g407</name>
    <name evidence="2" type="ORF">PC113_g14188</name>
    <name evidence="3" type="ORF">PC115_g13259</name>
    <name evidence="4" type="ORF">PC117_g18742</name>
    <name evidence="5" type="ORF">PC118_g17433</name>
    <name evidence="6" type="ORF">PC129_g12254</name>
</gene>
<dbReference type="Proteomes" id="UP000736787">
    <property type="component" value="Unassembled WGS sequence"/>
</dbReference>
<dbReference type="PANTHER" id="PTHR37984">
    <property type="entry name" value="PROTEIN CBG26694"/>
    <property type="match status" value="1"/>
</dbReference>
<dbReference type="PROSITE" id="PS50994">
    <property type="entry name" value="INTEGRASE"/>
    <property type="match status" value="1"/>
</dbReference>
<comment type="caution">
    <text evidence="7">The sequence shown here is derived from an EMBL/GenBank/DDBJ whole genome shotgun (WGS) entry which is preliminary data.</text>
</comment>
<evidence type="ECO:0000313" key="7">
    <source>
        <dbReference type="EMBL" id="RAW43428.1"/>
    </source>
</evidence>
<dbReference type="InterPro" id="IPR012337">
    <property type="entry name" value="RNaseH-like_sf"/>
</dbReference>
<proteinExistence type="predicted"/>
<dbReference type="VEuPathDB" id="FungiDB:PC110_g407"/>
<dbReference type="SUPFAM" id="SSF53098">
    <property type="entry name" value="Ribonuclease H-like"/>
    <property type="match status" value="1"/>
</dbReference>
<reference evidence="2" key="2">
    <citation type="submission" date="2018-10" db="EMBL/GenBank/DDBJ databases">
        <title>Effector identification in a new, highly contiguous assembly of the strawberry crown rot pathogen Phytophthora cactorum.</title>
        <authorList>
            <person name="Armitage A.D."/>
            <person name="Nellist C.F."/>
            <person name="Bates H."/>
            <person name="Vickerstaff R.J."/>
            <person name="Harrison R.J."/>
        </authorList>
    </citation>
    <scope>NUCLEOTIDE SEQUENCE</scope>
    <source>
        <strain evidence="2">15-7</strain>
        <strain evidence="3">4032</strain>
        <strain evidence="4">4040</strain>
        <strain evidence="5">P415</strain>
        <strain evidence="6">P421</strain>
    </source>
</reference>
<dbReference type="EMBL" id="MJFZ01000004">
    <property type="protein sequence ID" value="RAW43428.1"/>
    <property type="molecule type" value="Genomic_DNA"/>
</dbReference>
<dbReference type="Proteomes" id="UP000774804">
    <property type="component" value="Unassembled WGS sequence"/>
</dbReference>
<evidence type="ECO:0000313" key="6">
    <source>
        <dbReference type="EMBL" id="KAG3216900.1"/>
    </source>
</evidence>
<evidence type="ECO:0000313" key="4">
    <source>
        <dbReference type="EMBL" id="KAG2912927.1"/>
    </source>
</evidence>
<dbReference type="EMBL" id="RCMI01000468">
    <property type="protein sequence ID" value="KAG2909427.1"/>
    <property type="molecule type" value="Genomic_DNA"/>
</dbReference>
<dbReference type="EMBL" id="RCML01000788">
    <property type="protein sequence ID" value="KAG2969488.1"/>
    <property type="molecule type" value="Genomic_DNA"/>
</dbReference>
<accession>A0A329T4E3</accession>
<evidence type="ECO:0000313" key="5">
    <source>
        <dbReference type="EMBL" id="KAG2969488.1"/>
    </source>
</evidence>
<dbReference type="EMBL" id="RCMV01000456">
    <property type="protein sequence ID" value="KAG3216900.1"/>
    <property type="molecule type" value="Genomic_DNA"/>
</dbReference>
<name>A0A329T4E3_9STRA</name>
<evidence type="ECO:0000313" key="3">
    <source>
        <dbReference type="EMBL" id="KAG2909427.1"/>
    </source>
</evidence>
<dbReference type="Proteomes" id="UP000735874">
    <property type="component" value="Unassembled WGS sequence"/>
</dbReference>
<dbReference type="EMBL" id="RCMG01000482">
    <property type="protein sequence ID" value="KAG2853423.1"/>
    <property type="molecule type" value="Genomic_DNA"/>
</dbReference>
<feature type="domain" description="Integrase catalytic" evidence="1">
    <location>
        <begin position="1"/>
        <end position="96"/>
    </location>
</feature>
<sequence length="96" mass="10977">MVFVVALPRTGRGNTALLLFQDHFTGFVITKAMCDTGAFEVTKVFEECAFRHFGAPSLIRHDRDPRFMSEVFQKFSEMMQSRSRATLSYRHPANGQ</sequence>
<dbReference type="Proteomes" id="UP000251314">
    <property type="component" value="Unassembled WGS sequence"/>
</dbReference>
<keyword evidence="8" id="KW-1185">Reference proteome</keyword>
<dbReference type="GO" id="GO:0003676">
    <property type="term" value="F:nucleic acid binding"/>
    <property type="evidence" value="ECO:0007669"/>
    <property type="project" value="InterPro"/>
</dbReference>
<dbReference type="Proteomes" id="UP000697107">
    <property type="component" value="Unassembled WGS sequence"/>
</dbReference>
<dbReference type="GO" id="GO:0015074">
    <property type="term" value="P:DNA integration"/>
    <property type="evidence" value="ECO:0007669"/>
    <property type="project" value="InterPro"/>
</dbReference>
<dbReference type="OrthoDB" id="114011at2759"/>
<dbReference type="InterPro" id="IPR036397">
    <property type="entry name" value="RNaseH_sf"/>
</dbReference>
<dbReference type="Gene3D" id="3.30.420.10">
    <property type="entry name" value="Ribonuclease H-like superfamily/Ribonuclease H"/>
    <property type="match status" value="1"/>
</dbReference>
<reference evidence="7 8" key="1">
    <citation type="submission" date="2018-01" db="EMBL/GenBank/DDBJ databases">
        <title>Draft genome of the strawberry crown rot pathogen Phytophthora cactorum.</title>
        <authorList>
            <person name="Armitage A.D."/>
            <person name="Lysoe E."/>
            <person name="Nellist C.F."/>
            <person name="Harrison R.J."/>
            <person name="Brurberg M.B."/>
        </authorList>
    </citation>
    <scope>NUCLEOTIDE SEQUENCE [LARGE SCALE GENOMIC DNA]</scope>
    <source>
        <strain evidence="7 8">10300</strain>
    </source>
</reference>
<evidence type="ECO:0000313" key="2">
    <source>
        <dbReference type="EMBL" id="KAG2853423.1"/>
    </source>
</evidence>